<gene>
    <name evidence="1" type="ORF">DD237_001104</name>
</gene>
<protein>
    <submittedName>
        <fullName evidence="1">Uncharacterized protein</fullName>
    </submittedName>
</protein>
<evidence type="ECO:0000313" key="1">
    <source>
        <dbReference type="EMBL" id="RQM17303.1"/>
    </source>
</evidence>
<dbReference type="VEuPathDB" id="FungiDB:DD237_001104"/>
<dbReference type="Proteomes" id="UP000286097">
    <property type="component" value="Unassembled WGS sequence"/>
</dbReference>
<organism evidence="1 2">
    <name type="scientific">Peronospora effusa</name>
    <dbReference type="NCBI Taxonomy" id="542832"/>
    <lineage>
        <taxon>Eukaryota</taxon>
        <taxon>Sar</taxon>
        <taxon>Stramenopiles</taxon>
        <taxon>Oomycota</taxon>
        <taxon>Peronosporomycetes</taxon>
        <taxon>Peronosporales</taxon>
        <taxon>Peronosporaceae</taxon>
        <taxon>Peronospora</taxon>
    </lineage>
</organism>
<dbReference type="EMBL" id="QKXF01000098">
    <property type="protein sequence ID" value="RQM17303.1"/>
    <property type="molecule type" value="Genomic_DNA"/>
</dbReference>
<comment type="caution">
    <text evidence="1">The sequence shown here is derived from an EMBL/GenBank/DDBJ whole genome shotgun (WGS) entry which is preliminary data.</text>
</comment>
<proteinExistence type="predicted"/>
<evidence type="ECO:0000313" key="2">
    <source>
        <dbReference type="Proteomes" id="UP000286097"/>
    </source>
</evidence>
<accession>A0A425CJU8</accession>
<sequence>MRQPIFRSKLRVNERCSLSSAIHDRLNSEERALALSMVKENADSYFKVESARDEGDRIHALVHAFYALQTLRMKLTTSDSSSVSALRLVCRHEEEKEAAVETCQPKKSMDKHSTKKKLTMEYALARNCCVSASKKDGILALLAAAARNDSIWKLYGALARGWLALNINYGTETKIGNSIHRATYWRGLCIGCRHSTPHWSIAGLLVTVCWLSWMLCELIEGPSVTAARALKKMAPVFSTNGGL</sequence>
<name>A0A425CJU8_9STRA</name>
<reference evidence="1 2" key="1">
    <citation type="submission" date="2018-06" db="EMBL/GenBank/DDBJ databases">
        <title>Comparative genomics of downy mildews reveals potential adaptations to biotrophy.</title>
        <authorList>
            <person name="Fletcher K."/>
            <person name="Klosterman S.J."/>
            <person name="Derevnina L."/>
            <person name="Martin F."/>
            <person name="Koike S."/>
            <person name="Reyes Chin-Wo S."/>
            <person name="Mou B."/>
            <person name="Michelmore R."/>
        </authorList>
    </citation>
    <scope>NUCLEOTIDE SEQUENCE [LARGE SCALE GENOMIC DNA]</scope>
    <source>
        <strain evidence="1 2">R13</strain>
    </source>
</reference>
<dbReference type="AlphaFoldDB" id="A0A425CJU8"/>